<gene>
    <name evidence="1" type="ORF">C7447_102557</name>
</gene>
<sequence>MRNITANAILNLKEQPASLYVHGSIMTYRADDIIEVAVASPLGISPSILVLDLIVKSGNGPMKGTPKPFNYELSDDSAKNYSQVTIRYSEDASVTVNIEVFG</sequence>
<evidence type="ECO:0000313" key="2">
    <source>
        <dbReference type="Proteomes" id="UP000323136"/>
    </source>
</evidence>
<organism evidence="1 2">
    <name type="scientific">Tenacibaculum adriaticum</name>
    <dbReference type="NCBI Taxonomy" id="413713"/>
    <lineage>
        <taxon>Bacteria</taxon>
        <taxon>Pseudomonadati</taxon>
        <taxon>Bacteroidota</taxon>
        <taxon>Flavobacteriia</taxon>
        <taxon>Flavobacteriales</taxon>
        <taxon>Flavobacteriaceae</taxon>
        <taxon>Tenacibaculum</taxon>
    </lineage>
</organism>
<protein>
    <submittedName>
        <fullName evidence="1">Uncharacterized protein</fullName>
    </submittedName>
</protein>
<evidence type="ECO:0000313" key="1">
    <source>
        <dbReference type="EMBL" id="TYP99235.1"/>
    </source>
</evidence>
<dbReference type="Proteomes" id="UP000323136">
    <property type="component" value="Unassembled WGS sequence"/>
</dbReference>
<dbReference type="RefSeq" id="WP_148870016.1">
    <property type="nucleotide sequence ID" value="NZ_VNIA01000002.1"/>
</dbReference>
<dbReference type="OrthoDB" id="7066517at2"/>
<dbReference type="AlphaFoldDB" id="A0A5S5DTY6"/>
<dbReference type="EMBL" id="VNIA01000002">
    <property type="protein sequence ID" value="TYP99235.1"/>
    <property type="molecule type" value="Genomic_DNA"/>
</dbReference>
<comment type="caution">
    <text evidence="1">The sequence shown here is derived from an EMBL/GenBank/DDBJ whole genome shotgun (WGS) entry which is preliminary data.</text>
</comment>
<keyword evidence="2" id="KW-1185">Reference proteome</keyword>
<accession>A0A5S5DTY6</accession>
<reference evidence="1 2" key="1">
    <citation type="submission" date="2019-07" db="EMBL/GenBank/DDBJ databases">
        <title>Genomic Encyclopedia of Type Strains, Phase IV (KMG-IV): sequencing the most valuable type-strain genomes for metagenomic binning, comparative biology and taxonomic classification.</title>
        <authorList>
            <person name="Goeker M."/>
        </authorList>
    </citation>
    <scope>NUCLEOTIDE SEQUENCE [LARGE SCALE GENOMIC DNA]</scope>
    <source>
        <strain evidence="1 2">DSM 18961</strain>
    </source>
</reference>
<name>A0A5S5DTY6_9FLAO</name>
<proteinExistence type="predicted"/>